<dbReference type="EMBL" id="JAVRRT010000010">
    <property type="protein sequence ID" value="KAK5168154.1"/>
    <property type="molecule type" value="Genomic_DNA"/>
</dbReference>
<comment type="caution">
    <text evidence="2">The sequence shown here is derived from an EMBL/GenBank/DDBJ whole genome shotgun (WGS) entry which is preliminary data.</text>
</comment>
<organism evidence="2 3">
    <name type="scientific">Saxophila tyrrhenica</name>
    <dbReference type="NCBI Taxonomy" id="1690608"/>
    <lineage>
        <taxon>Eukaryota</taxon>
        <taxon>Fungi</taxon>
        <taxon>Dikarya</taxon>
        <taxon>Ascomycota</taxon>
        <taxon>Pezizomycotina</taxon>
        <taxon>Dothideomycetes</taxon>
        <taxon>Dothideomycetidae</taxon>
        <taxon>Mycosphaerellales</taxon>
        <taxon>Extremaceae</taxon>
        <taxon>Saxophila</taxon>
    </lineage>
</organism>
<dbReference type="PANTHER" id="PTHR35567:SF3">
    <property type="entry name" value="MALATE DEHYDROGENASE"/>
    <property type="match status" value="1"/>
</dbReference>
<dbReference type="InterPro" id="IPR021851">
    <property type="entry name" value="DUF3455"/>
</dbReference>
<dbReference type="AlphaFoldDB" id="A0AAV9P613"/>
<keyword evidence="1" id="KW-0732">Signal</keyword>
<proteinExistence type="predicted"/>
<dbReference type="GeneID" id="89928062"/>
<protein>
    <submittedName>
        <fullName evidence="2">Uncharacterized protein</fullName>
    </submittedName>
</protein>
<dbReference type="Proteomes" id="UP001337655">
    <property type="component" value="Unassembled WGS sequence"/>
</dbReference>
<name>A0AAV9P613_9PEZI</name>
<accession>A0AAV9P613</accession>
<feature type="chain" id="PRO_5043922796" evidence="1">
    <location>
        <begin position="21"/>
        <end position="245"/>
    </location>
</feature>
<gene>
    <name evidence="2" type="ORF">LTR77_006722</name>
</gene>
<dbReference type="Pfam" id="PF11937">
    <property type="entry name" value="DUF3455"/>
    <property type="match status" value="1"/>
</dbReference>
<reference evidence="2 3" key="1">
    <citation type="submission" date="2023-08" db="EMBL/GenBank/DDBJ databases">
        <title>Black Yeasts Isolated from many extreme environments.</title>
        <authorList>
            <person name="Coleine C."/>
            <person name="Stajich J.E."/>
            <person name="Selbmann L."/>
        </authorList>
    </citation>
    <scope>NUCLEOTIDE SEQUENCE [LARGE SCALE GENOMIC DNA]</scope>
    <source>
        <strain evidence="2 3">CCFEE 5935</strain>
    </source>
</reference>
<keyword evidence="3" id="KW-1185">Reference proteome</keyword>
<evidence type="ECO:0000256" key="1">
    <source>
        <dbReference type="SAM" id="SignalP"/>
    </source>
</evidence>
<dbReference type="RefSeq" id="XP_064657764.1">
    <property type="nucleotide sequence ID" value="XM_064803963.1"/>
</dbReference>
<feature type="signal peptide" evidence="1">
    <location>
        <begin position="1"/>
        <end position="20"/>
    </location>
</feature>
<dbReference type="PANTHER" id="PTHR35567">
    <property type="entry name" value="MALATE DEHYDROGENASE (AFU_ORTHOLOGUE AFUA_2G13800)"/>
    <property type="match status" value="1"/>
</dbReference>
<evidence type="ECO:0000313" key="2">
    <source>
        <dbReference type="EMBL" id="KAK5168154.1"/>
    </source>
</evidence>
<evidence type="ECO:0000313" key="3">
    <source>
        <dbReference type="Proteomes" id="UP001337655"/>
    </source>
</evidence>
<sequence length="245" mass="26646">MVLRIASLLALSALLTSAYCIPPDQQCNRRFKGLQQMTVNQLQSRQPTQALPANNNATLQYIGLGVGLQNYSCASTTSTPKSIGAIATLFDVTDYLRDCGNPKTSKLSRQYLKAYNREACQASQDLSDDSCQEAVNFMDFDVLGKHYFGKPNGAGVPFFDIYDQAFLSAQKIGDVTAPESAYDGGKNGFGAVDWLFLPEDGSNRSQGLSEVYRIHTAGGAPDPQGCSSGDAVLSYKYAAEYWFYS</sequence>